<reference evidence="2" key="1">
    <citation type="submission" date="2021-03" db="EMBL/GenBank/DDBJ databases">
        <title>Draft genome sequence of rust myrtle Austropuccinia psidii MF-1, a brazilian biotype.</title>
        <authorList>
            <person name="Quecine M.C."/>
            <person name="Pachon D.M.R."/>
            <person name="Bonatelli M.L."/>
            <person name="Correr F.H."/>
            <person name="Franceschini L.M."/>
            <person name="Leite T.F."/>
            <person name="Margarido G.R.A."/>
            <person name="Almeida C.A."/>
            <person name="Ferrarezi J.A."/>
            <person name="Labate C.A."/>
        </authorList>
    </citation>
    <scope>NUCLEOTIDE SEQUENCE</scope>
    <source>
        <strain evidence="2">MF-1</strain>
    </source>
</reference>
<feature type="compositionally biased region" description="Polar residues" evidence="1">
    <location>
        <begin position="12"/>
        <end position="25"/>
    </location>
</feature>
<organism evidence="2 3">
    <name type="scientific">Austropuccinia psidii MF-1</name>
    <dbReference type="NCBI Taxonomy" id="1389203"/>
    <lineage>
        <taxon>Eukaryota</taxon>
        <taxon>Fungi</taxon>
        <taxon>Dikarya</taxon>
        <taxon>Basidiomycota</taxon>
        <taxon>Pucciniomycotina</taxon>
        <taxon>Pucciniomycetes</taxon>
        <taxon>Pucciniales</taxon>
        <taxon>Sphaerophragmiaceae</taxon>
        <taxon>Austropuccinia</taxon>
    </lineage>
</organism>
<comment type="caution">
    <text evidence="2">The sequence shown here is derived from an EMBL/GenBank/DDBJ whole genome shotgun (WGS) entry which is preliminary data.</text>
</comment>
<feature type="region of interest" description="Disordered" evidence="1">
    <location>
        <begin position="1"/>
        <end position="54"/>
    </location>
</feature>
<feature type="compositionally biased region" description="Basic and acidic residues" evidence="1">
    <location>
        <begin position="26"/>
        <end position="44"/>
    </location>
</feature>
<evidence type="ECO:0000313" key="2">
    <source>
        <dbReference type="EMBL" id="MBW0483848.1"/>
    </source>
</evidence>
<proteinExistence type="predicted"/>
<sequence>MTPDLEKEGPVVSTSSRSLQRQAQRTSEEAKRSQDSSGKGERKSQLAQTLPKRVQNSQIGAFSHGNCIQYGQNSYGMHSEGAGKDEQDFSTKIIAKVRYKKYIINVKFNQIQTELKKFTSHINDSKKNGRNFTSWCKVTHARLESISNTCYIFESEFQVQNDELEDPSINHISDQHTIL</sequence>
<name>A0A9Q3GXE2_9BASI</name>
<dbReference type="EMBL" id="AVOT02007410">
    <property type="protein sequence ID" value="MBW0483848.1"/>
    <property type="molecule type" value="Genomic_DNA"/>
</dbReference>
<dbReference type="AlphaFoldDB" id="A0A9Q3GXE2"/>
<evidence type="ECO:0000313" key="3">
    <source>
        <dbReference type="Proteomes" id="UP000765509"/>
    </source>
</evidence>
<protein>
    <submittedName>
        <fullName evidence="2">Uncharacterized protein</fullName>
    </submittedName>
</protein>
<keyword evidence="3" id="KW-1185">Reference proteome</keyword>
<dbReference type="Proteomes" id="UP000765509">
    <property type="component" value="Unassembled WGS sequence"/>
</dbReference>
<gene>
    <name evidence="2" type="ORF">O181_023563</name>
</gene>
<accession>A0A9Q3GXE2</accession>
<evidence type="ECO:0000256" key="1">
    <source>
        <dbReference type="SAM" id="MobiDB-lite"/>
    </source>
</evidence>